<dbReference type="FunFam" id="3.30.2160.10:FF:000004">
    <property type="entry name" value="probable E3 ubiquitin-protein ligase HERC4 isoform X1"/>
    <property type="match status" value="1"/>
</dbReference>
<keyword evidence="9" id="KW-1185">Reference proteome</keyword>
<keyword evidence="5" id="KW-0808">Transferase</keyword>
<dbReference type="GO" id="GO:0005737">
    <property type="term" value="C:cytoplasm"/>
    <property type="evidence" value="ECO:0007669"/>
    <property type="project" value="UniProtKB-SubCell"/>
</dbReference>
<comment type="catalytic activity">
    <reaction evidence="1">
        <text>S-ubiquitinyl-[E2 ubiquitin-conjugating enzyme]-L-cysteine + [acceptor protein]-L-lysine = [E2 ubiquitin-conjugating enzyme]-L-cysteine + N(6)-ubiquitinyl-[acceptor protein]-L-lysine.</text>
        <dbReference type="EC" id="2.3.2.26"/>
    </reaction>
</comment>
<evidence type="ECO:0000256" key="6">
    <source>
        <dbReference type="ARBA" id="ARBA00022786"/>
    </source>
</evidence>
<protein>
    <recommendedName>
        <fullName evidence="3">HECT-type E3 ubiquitin transferase</fullName>
        <ecNumber evidence="3">2.3.2.26</ecNumber>
    </recommendedName>
</protein>
<keyword evidence="6 7" id="KW-0833">Ubl conjugation pathway</keyword>
<proteinExistence type="predicted"/>
<dbReference type="GO" id="GO:0061630">
    <property type="term" value="F:ubiquitin protein ligase activity"/>
    <property type="evidence" value="ECO:0007669"/>
    <property type="project" value="UniProtKB-EC"/>
</dbReference>
<keyword evidence="4" id="KW-0963">Cytoplasm</keyword>
<evidence type="ECO:0000256" key="3">
    <source>
        <dbReference type="ARBA" id="ARBA00012485"/>
    </source>
</evidence>
<sequence>MLISVMYRHGPEESLDITQMNTCGSCGSRVFVSPLAPPWCPVCAETGDIRRRPSDTVLPRVSRPRSIGNSLVSLFSAIGRNTRRQRSQSQSRSAFMIPGQERVSGDLMSMYSFGLAHSMGDLLPSIQSPPKSAEKSSSNCFADGARKMHTKLGNPRVGFKKKAKREEMNIHAPIKLFKTPEDLKKAIEYSHSTGDWSEIFVYYTTTFSSFKDINRAFEIKDRSTDAFKTKCGLELVLVRKCFDSLMNLPSDIQKSVLKAAINCLLTDQRNSDVILVRPVALIDLRAYTVMLQNPQFRKPSTFVVYAHLLRQIATLCDDDQKMLADWFSEFGAAQFTKVMGIVQQFINVRLFPPRPEDLPPMSKCSWWIPCAVKVLAIFNHANDTMVRDMGQAIVPFTDFYNNSLDHWDLMTDFNQWQSPITSVGFSFCHYPFILSITAKKQLLEGHAEQQMIANARDSIIGSLVNRRAPDMNMLFCNISIRREHLLEDSLREISEKQDSLRKKLRVSFRGEPGLDMGGLAKEWFQLVTRKIFHPDYGMFKYHRGAEVYWFSTAQPDVLQEYHLVGVLMGLAVYNGVILDVRFPLCCFKKLLGPPVVPRVYDITSTPLGIVEASLKDLEQIDPDVARGLKQLLEYNGNVEDDFGLTFQITVEEFGQTKTVELKEDGCDIPVINDNKEEYVALYVDWYINRALERQFKAFYLGFHSVCSSNLLLLLRPEEIELLVCGSPHFDLSELRNVTVYDGFKPSDPTVRHFWDLVLKLPEKHQKRLLGFVTGTDRIPAGGMKEMTFKITKMPKPVPDLGLPIQTVPMAHTCFNQLVLPDYQDRHLLRQKLAIALANGEGFGLE</sequence>
<dbReference type="PROSITE" id="PS50237">
    <property type="entry name" value="HECT"/>
    <property type="match status" value="1"/>
</dbReference>
<dbReference type="EC" id="2.3.2.26" evidence="3"/>
<dbReference type="InterPro" id="IPR044611">
    <property type="entry name" value="E3A/B/C-like"/>
</dbReference>
<dbReference type="FunFam" id="3.30.2410.10:FF:000003">
    <property type="entry name" value="probable E3 ubiquitin-protein ligase HERC4 isoform X1"/>
    <property type="match status" value="1"/>
</dbReference>
<dbReference type="SMART" id="SM00119">
    <property type="entry name" value="HECTc"/>
    <property type="match status" value="1"/>
</dbReference>
<evidence type="ECO:0000256" key="2">
    <source>
        <dbReference type="ARBA" id="ARBA00004496"/>
    </source>
</evidence>
<dbReference type="Gene3D" id="3.90.1750.10">
    <property type="entry name" value="Hect, E3 ligase catalytic domains"/>
    <property type="match status" value="1"/>
</dbReference>
<evidence type="ECO:0000256" key="4">
    <source>
        <dbReference type="ARBA" id="ARBA00022490"/>
    </source>
</evidence>
<organism evidence="9 10">
    <name type="scientific">Plectus sambesii</name>
    <dbReference type="NCBI Taxonomy" id="2011161"/>
    <lineage>
        <taxon>Eukaryota</taxon>
        <taxon>Metazoa</taxon>
        <taxon>Ecdysozoa</taxon>
        <taxon>Nematoda</taxon>
        <taxon>Chromadorea</taxon>
        <taxon>Plectida</taxon>
        <taxon>Plectina</taxon>
        <taxon>Plectoidea</taxon>
        <taxon>Plectidae</taxon>
        <taxon>Plectus</taxon>
    </lineage>
</organism>
<comment type="subcellular location">
    <subcellularLocation>
        <location evidence="2">Cytoplasm</location>
    </subcellularLocation>
</comment>
<evidence type="ECO:0000256" key="1">
    <source>
        <dbReference type="ARBA" id="ARBA00000885"/>
    </source>
</evidence>
<dbReference type="Gene3D" id="3.30.2160.10">
    <property type="entry name" value="Hect, E3 ligase catalytic domain"/>
    <property type="match status" value="1"/>
</dbReference>
<evidence type="ECO:0000313" key="9">
    <source>
        <dbReference type="Proteomes" id="UP000887566"/>
    </source>
</evidence>
<dbReference type="PANTHER" id="PTHR45700">
    <property type="entry name" value="UBIQUITIN-PROTEIN LIGASE E3C"/>
    <property type="match status" value="1"/>
</dbReference>
<dbReference type="InterPro" id="IPR000569">
    <property type="entry name" value="HECT_dom"/>
</dbReference>
<dbReference type="Proteomes" id="UP000887566">
    <property type="component" value="Unplaced"/>
</dbReference>
<dbReference type="Pfam" id="PF00632">
    <property type="entry name" value="HECT"/>
    <property type="match status" value="1"/>
</dbReference>
<feature type="active site" description="Glycyl thioester intermediate" evidence="7">
    <location>
        <position position="813"/>
    </location>
</feature>
<dbReference type="AlphaFoldDB" id="A0A914XG12"/>
<dbReference type="Gene3D" id="3.30.2410.10">
    <property type="entry name" value="Hect, E3 ligase catalytic domain"/>
    <property type="match status" value="1"/>
</dbReference>
<dbReference type="SUPFAM" id="SSF56204">
    <property type="entry name" value="Hect, E3 ligase catalytic domain"/>
    <property type="match status" value="1"/>
</dbReference>
<reference evidence="10" key="1">
    <citation type="submission" date="2022-11" db="UniProtKB">
        <authorList>
            <consortium name="WormBaseParasite"/>
        </authorList>
    </citation>
    <scope>IDENTIFICATION</scope>
</reference>
<dbReference type="InterPro" id="IPR035983">
    <property type="entry name" value="Hect_E3_ubiquitin_ligase"/>
</dbReference>
<dbReference type="GO" id="GO:0000209">
    <property type="term" value="P:protein polyubiquitination"/>
    <property type="evidence" value="ECO:0007669"/>
    <property type="project" value="InterPro"/>
</dbReference>
<dbReference type="PANTHER" id="PTHR45700:SF9">
    <property type="entry name" value="HECT-TYPE E3 UBIQUITIN TRANSFERASE"/>
    <property type="match status" value="1"/>
</dbReference>
<evidence type="ECO:0000256" key="5">
    <source>
        <dbReference type="ARBA" id="ARBA00022679"/>
    </source>
</evidence>
<name>A0A914XG12_9BILA</name>
<accession>A0A914XG12</accession>
<dbReference type="WBParaSite" id="PSAMB.scaffold754size41931.g8419.t1">
    <property type="protein sequence ID" value="PSAMB.scaffold754size41931.g8419.t1"/>
    <property type="gene ID" value="PSAMB.scaffold754size41931.g8419"/>
</dbReference>
<feature type="domain" description="HECT" evidence="8">
    <location>
        <begin position="496"/>
        <end position="845"/>
    </location>
</feature>
<dbReference type="CDD" id="cd00078">
    <property type="entry name" value="HECTc"/>
    <property type="match status" value="1"/>
</dbReference>
<evidence type="ECO:0000256" key="7">
    <source>
        <dbReference type="PROSITE-ProRule" id="PRU00104"/>
    </source>
</evidence>
<evidence type="ECO:0000313" key="10">
    <source>
        <dbReference type="WBParaSite" id="PSAMB.scaffold754size41931.g8419.t1"/>
    </source>
</evidence>
<evidence type="ECO:0000259" key="8">
    <source>
        <dbReference type="PROSITE" id="PS50237"/>
    </source>
</evidence>